<evidence type="ECO:0000313" key="3">
    <source>
        <dbReference type="EMBL" id="KAL2837112.1"/>
    </source>
</evidence>
<evidence type="ECO:0008006" key="5">
    <source>
        <dbReference type="Google" id="ProtNLM"/>
    </source>
</evidence>
<dbReference type="Gene3D" id="3.40.50.720">
    <property type="entry name" value="NAD(P)-binding Rossmann-like Domain"/>
    <property type="match status" value="1"/>
</dbReference>
<evidence type="ECO:0000256" key="2">
    <source>
        <dbReference type="ARBA" id="ARBA00023002"/>
    </source>
</evidence>
<protein>
    <recommendedName>
        <fullName evidence="5">NAD(P)-binding protein</fullName>
    </recommendedName>
</protein>
<comment type="similarity">
    <text evidence="1">Belongs to the short-chain dehydrogenases/reductases (SDR) family.</text>
</comment>
<sequence>MGFSRQTFVKRQIFANVPPISPDEVDLRGKTAIVTGSNIGIGLECARQILDLGLSYLILAVRSTAKGEDAREELLKGRRGEEHIVEVWQLNLSTYDSIIQFAKRARTLNRLDMVIHNAALTKNALELNPITGHDEVNQVNYLSLALLVILVLPILRDKNRTTSNRRQNPGRLVIVSSDTAACERYATSKLLGQLFLAELASRIPSSVTIVNAPNPGLCYGSGLTRDMDGGALGKLIYIFRRTLGRPTAVGARSLVDAAVRHGPKRHGQYLEDGKVQPMAPLVYTPEGRRLATVVWEETMTEFAFAGASEIITDLTPGWDSLHIDP</sequence>
<name>A0ABR4JAQ7_9EURO</name>
<keyword evidence="4" id="KW-1185">Reference proteome</keyword>
<dbReference type="PANTHER" id="PTHR43157:SF31">
    <property type="entry name" value="PHOSPHATIDYLINOSITOL-GLYCAN BIOSYNTHESIS CLASS F PROTEIN"/>
    <property type="match status" value="1"/>
</dbReference>
<dbReference type="EMBL" id="JBFXLU010000166">
    <property type="protein sequence ID" value="KAL2837112.1"/>
    <property type="molecule type" value="Genomic_DNA"/>
</dbReference>
<dbReference type="InterPro" id="IPR036291">
    <property type="entry name" value="NAD(P)-bd_dom_sf"/>
</dbReference>
<dbReference type="PANTHER" id="PTHR43157">
    <property type="entry name" value="PHOSPHATIDYLINOSITOL-GLYCAN BIOSYNTHESIS CLASS F PROTEIN-RELATED"/>
    <property type="match status" value="1"/>
</dbReference>
<dbReference type="InterPro" id="IPR002347">
    <property type="entry name" value="SDR_fam"/>
</dbReference>
<reference evidence="3 4" key="1">
    <citation type="submission" date="2024-07" db="EMBL/GenBank/DDBJ databases">
        <title>Section-level genome sequencing and comparative genomics of Aspergillus sections Usti and Cavernicolus.</title>
        <authorList>
            <consortium name="Lawrence Berkeley National Laboratory"/>
            <person name="Nybo J.L."/>
            <person name="Vesth T.C."/>
            <person name="Theobald S."/>
            <person name="Frisvad J.C."/>
            <person name="Larsen T.O."/>
            <person name="Kjaerboelling I."/>
            <person name="Rothschild-Mancinelli K."/>
            <person name="Lyhne E.K."/>
            <person name="Kogle M.E."/>
            <person name="Barry K."/>
            <person name="Clum A."/>
            <person name="Na H."/>
            <person name="Ledsgaard L."/>
            <person name="Lin J."/>
            <person name="Lipzen A."/>
            <person name="Kuo A."/>
            <person name="Riley R."/>
            <person name="Mondo S."/>
            <person name="Labutti K."/>
            <person name="Haridas S."/>
            <person name="Pangalinan J."/>
            <person name="Salamov A.A."/>
            <person name="Simmons B.A."/>
            <person name="Magnuson J.K."/>
            <person name="Chen J."/>
            <person name="Drula E."/>
            <person name="Henrissat B."/>
            <person name="Wiebenga A."/>
            <person name="Lubbers R.J."/>
            <person name="Gomes A.C."/>
            <person name="Makela M.R."/>
            <person name="Stajich J."/>
            <person name="Grigoriev I.V."/>
            <person name="Mortensen U.H."/>
            <person name="De Vries R.P."/>
            <person name="Baker S.E."/>
            <person name="Andersen M.R."/>
        </authorList>
    </citation>
    <scope>NUCLEOTIDE SEQUENCE [LARGE SCALE GENOMIC DNA]</scope>
    <source>
        <strain evidence="3 4">CBS 123904</strain>
    </source>
</reference>
<dbReference type="Proteomes" id="UP001610446">
    <property type="component" value="Unassembled WGS sequence"/>
</dbReference>
<dbReference type="SUPFAM" id="SSF51735">
    <property type="entry name" value="NAD(P)-binding Rossmann-fold domains"/>
    <property type="match status" value="1"/>
</dbReference>
<organism evidence="3 4">
    <name type="scientific">Aspergillus pseudoustus</name>
    <dbReference type="NCBI Taxonomy" id="1810923"/>
    <lineage>
        <taxon>Eukaryota</taxon>
        <taxon>Fungi</taxon>
        <taxon>Dikarya</taxon>
        <taxon>Ascomycota</taxon>
        <taxon>Pezizomycotina</taxon>
        <taxon>Eurotiomycetes</taxon>
        <taxon>Eurotiomycetidae</taxon>
        <taxon>Eurotiales</taxon>
        <taxon>Aspergillaceae</taxon>
        <taxon>Aspergillus</taxon>
        <taxon>Aspergillus subgen. Nidulantes</taxon>
    </lineage>
</organism>
<dbReference type="PRINTS" id="PR00081">
    <property type="entry name" value="GDHRDH"/>
</dbReference>
<evidence type="ECO:0000256" key="1">
    <source>
        <dbReference type="ARBA" id="ARBA00006484"/>
    </source>
</evidence>
<dbReference type="Pfam" id="PF00106">
    <property type="entry name" value="adh_short"/>
    <property type="match status" value="1"/>
</dbReference>
<proteinExistence type="inferred from homology"/>
<comment type="caution">
    <text evidence="3">The sequence shown here is derived from an EMBL/GenBank/DDBJ whole genome shotgun (WGS) entry which is preliminary data.</text>
</comment>
<keyword evidence="2" id="KW-0560">Oxidoreductase</keyword>
<evidence type="ECO:0000313" key="4">
    <source>
        <dbReference type="Proteomes" id="UP001610446"/>
    </source>
</evidence>
<gene>
    <name evidence="3" type="ORF">BJY01DRAFT_238001</name>
</gene>
<accession>A0ABR4JAQ7</accession>